<keyword evidence="1" id="KW-0472">Membrane</keyword>
<dbReference type="EMBL" id="PGET01000001">
    <property type="protein sequence ID" value="PJJ27211.1"/>
    <property type="molecule type" value="Genomic_DNA"/>
</dbReference>
<dbReference type="PANTHER" id="PTHR37309">
    <property type="entry name" value="SLR0284 PROTEIN"/>
    <property type="match status" value="1"/>
</dbReference>
<dbReference type="Proteomes" id="UP000231092">
    <property type="component" value="Unassembled WGS sequence"/>
</dbReference>
<dbReference type="PANTHER" id="PTHR37309:SF1">
    <property type="entry name" value="SLR0284 PROTEIN"/>
    <property type="match status" value="1"/>
</dbReference>
<dbReference type="RefSeq" id="WP_025233944.1">
    <property type="nucleotide sequence ID" value="NZ_PGET01000001.1"/>
</dbReference>
<organism evidence="2 3">
    <name type="scientific">[Clostridium] celerecrescens 18A</name>
    <dbReference type="NCBI Taxonomy" id="1286362"/>
    <lineage>
        <taxon>Bacteria</taxon>
        <taxon>Bacillati</taxon>
        <taxon>Bacillota</taxon>
        <taxon>Clostridia</taxon>
        <taxon>Lachnospirales</taxon>
        <taxon>Lachnospiraceae</taxon>
        <taxon>Lacrimispora</taxon>
    </lineage>
</organism>
<proteinExistence type="predicted"/>
<evidence type="ECO:0000256" key="1">
    <source>
        <dbReference type="SAM" id="Phobius"/>
    </source>
</evidence>
<dbReference type="OrthoDB" id="6402664at2"/>
<feature type="transmembrane region" description="Helical" evidence="1">
    <location>
        <begin position="20"/>
        <end position="43"/>
    </location>
</feature>
<evidence type="ECO:0000313" key="3">
    <source>
        <dbReference type="Proteomes" id="UP000231092"/>
    </source>
</evidence>
<comment type="caution">
    <text evidence="2">The sequence shown here is derived from an EMBL/GenBank/DDBJ whole genome shotgun (WGS) entry which is preliminary data.</text>
</comment>
<reference evidence="2 3" key="1">
    <citation type="submission" date="2017-11" db="EMBL/GenBank/DDBJ databases">
        <title>Understudied soil microbes with underappreciated capabilities: Untangling the Clostridium saccharolyticum group.</title>
        <authorList>
            <person name="Leschine S."/>
        </authorList>
    </citation>
    <scope>NUCLEOTIDE SEQUENCE [LARGE SCALE GENOMIC DNA]</scope>
    <source>
        <strain evidence="2 3">18A</strain>
    </source>
</reference>
<evidence type="ECO:0000313" key="2">
    <source>
        <dbReference type="EMBL" id="PJJ27211.1"/>
    </source>
</evidence>
<name>A0A2M8Z180_9FIRM</name>
<dbReference type="InterPro" id="IPR007165">
    <property type="entry name" value="Phage_holin_4_2"/>
</dbReference>
<sequence length="113" mass="12551">MTKPFIKYISIVLTIYLMSYVSHSVYIGSIPALLIMGLVLLAVNFILKPILLLFTLPVNLLTLGLFSFIVNAWTIMIADQFVADISMGGFLNSLLAAFIIAIFNHLLRDMNKG</sequence>
<keyword evidence="1" id="KW-1133">Transmembrane helix</keyword>
<feature type="transmembrane region" description="Helical" evidence="1">
    <location>
        <begin position="85"/>
        <end position="107"/>
    </location>
</feature>
<feature type="transmembrane region" description="Helical" evidence="1">
    <location>
        <begin position="50"/>
        <end position="73"/>
    </location>
</feature>
<protein>
    <submittedName>
        <fullName evidence="2">Putative membrane protein</fullName>
    </submittedName>
</protein>
<dbReference type="AlphaFoldDB" id="A0A2M8Z180"/>
<gene>
    <name evidence="2" type="ORF">H171_0669</name>
</gene>
<dbReference type="Pfam" id="PF04020">
    <property type="entry name" value="Phage_holin_4_2"/>
    <property type="match status" value="1"/>
</dbReference>
<keyword evidence="1" id="KW-0812">Transmembrane</keyword>
<accession>A0A2M8Z180</accession>